<reference evidence="3 4" key="1">
    <citation type="journal article" date="2023" name="G3 (Bethesda)">
        <title>A haplotype-resolved chromosome-scale genome for Quercus rubra L. provides insights into the genetics of adaptive traits for red oak species.</title>
        <authorList>
            <person name="Kapoor B."/>
            <person name="Jenkins J."/>
            <person name="Schmutz J."/>
            <person name="Zhebentyayeva T."/>
            <person name="Kuelheim C."/>
            <person name="Coggeshall M."/>
            <person name="Heim C."/>
            <person name="Lasky J.R."/>
            <person name="Leites L."/>
            <person name="Islam-Faridi N."/>
            <person name="Romero-Severson J."/>
            <person name="DeLeo V.L."/>
            <person name="Lucas S.M."/>
            <person name="Lazic D."/>
            <person name="Gailing O."/>
            <person name="Carlson J."/>
            <person name="Staton M."/>
        </authorList>
    </citation>
    <scope>NUCLEOTIDE SEQUENCE [LARGE SCALE GENOMIC DNA]</scope>
    <source>
        <strain evidence="3">Pseudo-F2</strain>
    </source>
</reference>
<dbReference type="CDD" id="cd06503">
    <property type="entry name" value="ATP-synt_Fo_b"/>
    <property type="match status" value="1"/>
</dbReference>
<dbReference type="Pfam" id="PF07893">
    <property type="entry name" value="DUF1668"/>
    <property type="match status" value="1"/>
</dbReference>
<evidence type="ECO:0000256" key="2">
    <source>
        <dbReference type="SAM" id="MobiDB-lite"/>
    </source>
</evidence>
<dbReference type="Proteomes" id="UP001324115">
    <property type="component" value="Unassembled WGS sequence"/>
</dbReference>
<keyword evidence="4" id="KW-1185">Reference proteome</keyword>
<dbReference type="SUPFAM" id="SSF117281">
    <property type="entry name" value="Kelch motif"/>
    <property type="match status" value="1"/>
</dbReference>
<accession>A0AAN7FGE9</accession>
<protein>
    <submittedName>
        <fullName evidence="3">Uncharacterized protein</fullName>
    </submittedName>
</protein>
<feature type="region of interest" description="Disordered" evidence="2">
    <location>
        <begin position="581"/>
        <end position="614"/>
    </location>
</feature>
<name>A0AAN7FGE9_QUERU</name>
<dbReference type="AlphaFoldDB" id="A0AAN7FGE9"/>
<evidence type="ECO:0000256" key="1">
    <source>
        <dbReference type="SAM" id="Coils"/>
    </source>
</evidence>
<gene>
    <name evidence="3" type="ORF">RGQ29_020502</name>
</gene>
<feature type="coiled-coil region" evidence="1">
    <location>
        <begin position="490"/>
        <end position="547"/>
    </location>
</feature>
<keyword evidence="1" id="KW-0175">Coiled coil</keyword>
<dbReference type="EMBL" id="JAXUIC010000005">
    <property type="protein sequence ID" value="KAK4589951.1"/>
    <property type="molecule type" value="Genomic_DNA"/>
</dbReference>
<evidence type="ECO:0000313" key="4">
    <source>
        <dbReference type="Proteomes" id="UP001324115"/>
    </source>
</evidence>
<dbReference type="InterPro" id="IPR012871">
    <property type="entry name" value="DUF1668_ORYSA"/>
</dbReference>
<dbReference type="Gene3D" id="2.120.10.80">
    <property type="entry name" value="Kelch-type beta propeller"/>
    <property type="match status" value="1"/>
</dbReference>
<evidence type="ECO:0000313" key="3">
    <source>
        <dbReference type="EMBL" id="KAK4589951.1"/>
    </source>
</evidence>
<proteinExistence type="predicted"/>
<organism evidence="3 4">
    <name type="scientific">Quercus rubra</name>
    <name type="common">Northern red oak</name>
    <name type="synonym">Quercus borealis</name>
    <dbReference type="NCBI Taxonomy" id="3512"/>
    <lineage>
        <taxon>Eukaryota</taxon>
        <taxon>Viridiplantae</taxon>
        <taxon>Streptophyta</taxon>
        <taxon>Embryophyta</taxon>
        <taxon>Tracheophyta</taxon>
        <taxon>Spermatophyta</taxon>
        <taxon>Magnoliopsida</taxon>
        <taxon>eudicotyledons</taxon>
        <taxon>Gunneridae</taxon>
        <taxon>Pentapetalae</taxon>
        <taxon>rosids</taxon>
        <taxon>fabids</taxon>
        <taxon>Fagales</taxon>
        <taxon>Fagaceae</taxon>
        <taxon>Quercus</taxon>
    </lineage>
</organism>
<dbReference type="InterPro" id="IPR015915">
    <property type="entry name" value="Kelch-typ_b-propeller"/>
</dbReference>
<sequence length="614" mass="69864">MLALPSAATNLYVYLEHAIGSGPLIYSLFDIALPIPLPPPPPAAPPIEVKPLPNPNPILQLKLGEYPRRMCCVQLGSKFYLFGGKYDDLDLCDDGDIDEEIKKKYSNVTRDDYPRDVYIFDPTTTAAADADDDKLMKAMMMNTGKSKPVAFVVDEKIYVLGSTFTFQGGNKIKNLAEKEAIKEQALFEMYDPSDDKWTVLPNPPPIICDIENKKTEWVGHAVDLEEARKRVLLIARQGIYNCLYSFDLDGGQWIKCLTLPGPVNTFIGRCELVGGFLYGRSYETVAAFKVPLASNENLEEEIKEKIKNSLDKRALWETTLAEKCPFYYASKEMGMDAMYTFPQQLYSSSSLLHLGNGFFCFVLSGMPPHPYISIDQGSVEDYKKRVISIVIFQNPHVGDDQTEEKYFKAKFVHSAHYVINSPFPIDGRIRGCFSLGQVFDFGGGSRPTFAEHCISPQTKIASLRQAWDSSSWSLFKESRIAEFLLQEERQRAAERLLQEERQSAERLLQEERQRAERLLQEERQRAERLLQEERQSAERRLQYLQRDHERTVHLLRMEITRLTVQQDLILPFLNSFQAISDPVESPSSSQLTTETLVSNPSGDTTNRMETLHLS</sequence>
<feature type="compositionally biased region" description="Polar residues" evidence="2">
    <location>
        <begin position="585"/>
        <end position="614"/>
    </location>
</feature>
<comment type="caution">
    <text evidence="3">The sequence shown here is derived from an EMBL/GenBank/DDBJ whole genome shotgun (WGS) entry which is preliminary data.</text>
</comment>